<name>A0A0B5EZT9_STRA4</name>
<reference evidence="1 2" key="1">
    <citation type="submission" date="2015-01" db="EMBL/GenBank/DDBJ databases">
        <title>Enhanced salinomycin production by adjusting the supply of polyketide extender units in Streptomyce albus DSM 41398.</title>
        <authorList>
            <person name="Lu C."/>
        </authorList>
    </citation>
    <scope>NUCLEOTIDE SEQUENCE [LARGE SCALE GENOMIC DNA]</scope>
    <source>
        <strain evidence="2">ATCC 21838 / DSM 41398 / FERM P-419 / JCM 4703 / NBRC 107858</strain>
    </source>
</reference>
<dbReference type="EMBL" id="CP010519">
    <property type="protein sequence ID" value="AJE87324.1"/>
    <property type="molecule type" value="Genomic_DNA"/>
</dbReference>
<protein>
    <submittedName>
        <fullName evidence="1">Uncharacterized protein</fullName>
    </submittedName>
</protein>
<accession>A0A0B5EZT9</accession>
<dbReference type="KEGG" id="sals:SLNWT_6948"/>
<organism evidence="1 2">
    <name type="scientific">Streptomyces albus (strain ATCC 21838 / DSM 41398 / FERM P-419 / JCM 4703 / NBRC 107858)</name>
    <dbReference type="NCBI Taxonomy" id="1081613"/>
    <lineage>
        <taxon>Bacteria</taxon>
        <taxon>Bacillati</taxon>
        <taxon>Actinomycetota</taxon>
        <taxon>Actinomycetes</taxon>
        <taxon>Kitasatosporales</taxon>
        <taxon>Streptomycetaceae</taxon>
        <taxon>Streptomyces</taxon>
    </lineage>
</organism>
<keyword evidence="2" id="KW-1185">Reference proteome</keyword>
<dbReference type="AlphaFoldDB" id="A0A0B5EZT9"/>
<sequence length="337" mass="37388">MTDTFHDALVEPGTTDLPERFFDRFVFNLHPVDASSPTVLLGLGVHPRKDVVDGFAILVTASEQRNVRFSTALSATDGTNAGPFSWQVREPMRTWHLALGPNPGGMEFDLLWHARTPAWIGEVKVANDQGDPTSFAHLFQSGRYEGTLTIDGHRQTVDGWYGQRDRSRGVRTMSGGQGMHVWYQAQFPDRSIGFLLVETRRHERLLLEGAVMHESGELDTVVDVRHDLRFDENLDLEGGMVEVTTASGEVYEVDTDASARGGYMSGGGYGGHHGRSRGRDHLEHDVYPLDGSVAPRTLDSALTDRPAAFTWNGTPGRGIFEFALTRSRSYAYQPTLR</sequence>
<evidence type="ECO:0000313" key="1">
    <source>
        <dbReference type="EMBL" id="AJE87324.1"/>
    </source>
</evidence>
<gene>
    <name evidence="1" type="ORF">SLNWT_6948</name>
</gene>
<proteinExistence type="predicted"/>
<evidence type="ECO:0000313" key="2">
    <source>
        <dbReference type="Proteomes" id="UP000031523"/>
    </source>
</evidence>
<dbReference type="Proteomes" id="UP000031523">
    <property type="component" value="Chromosome"/>
</dbReference>
<dbReference type="SUPFAM" id="SSF159245">
    <property type="entry name" value="AttH-like"/>
    <property type="match status" value="1"/>
</dbReference>